<dbReference type="EC" id="3.1.3.1" evidence="3 17"/>
<proteinExistence type="inferred from homology"/>
<keyword evidence="7 15" id="KW-0479">Metal-binding</keyword>
<dbReference type="InterPro" id="IPR017850">
    <property type="entry name" value="Alkaline_phosphatase_core_sf"/>
</dbReference>
<dbReference type="GO" id="GO:0098552">
    <property type="term" value="C:side of membrane"/>
    <property type="evidence" value="ECO:0007669"/>
    <property type="project" value="UniProtKB-KW"/>
</dbReference>
<dbReference type="InterPro" id="IPR018299">
    <property type="entry name" value="Alkaline_phosphatase_AS"/>
</dbReference>
<dbReference type="Pfam" id="PF00245">
    <property type="entry name" value="Alk_phosphatase"/>
    <property type="match status" value="1"/>
</dbReference>
<evidence type="ECO:0000256" key="7">
    <source>
        <dbReference type="ARBA" id="ARBA00022723"/>
    </source>
</evidence>
<dbReference type="PRINTS" id="PR00113">
    <property type="entry name" value="ALKPHPHTASE"/>
</dbReference>
<name>A0A1B0DA98_PHLPP</name>
<dbReference type="SUPFAM" id="SSF53649">
    <property type="entry name" value="Alkaline phosphatase-like"/>
    <property type="match status" value="1"/>
</dbReference>
<dbReference type="VEuPathDB" id="VectorBase:PPAI004603"/>
<dbReference type="FunFam" id="3.40.720.10:FF:000008">
    <property type="entry name" value="Alkaline phosphatase"/>
    <property type="match status" value="1"/>
</dbReference>
<dbReference type="PROSITE" id="PS00123">
    <property type="entry name" value="ALKALINE_PHOSPHATASE"/>
    <property type="match status" value="1"/>
</dbReference>
<keyword evidence="4" id="KW-1003">Cell membrane</keyword>
<evidence type="ECO:0000256" key="14">
    <source>
        <dbReference type="PIRSR" id="PIRSR601952-1"/>
    </source>
</evidence>
<dbReference type="CDD" id="cd16012">
    <property type="entry name" value="ALP"/>
    <property type="match status" value="1"/>
</dbReference>
<dbReference type="PANTHER" id="PTHR11596:SF5">
    <property type="entry name" value="ALKALINE PHOSPHATASE"/>
    <property type="match status" value="1"/>
</dbReference>
<evidence type="ECO:0000256" key="4">
    <source>
        <dbReference type="ARBA" id="ARBA00022475"/>
    </source>
</evidence>
<dbReference type="EMBL" id="AJVK01013241">
    <property type="status" value="NOT_ANNOTATED_CDS"/>
    <property type="molecule type" value="Genomic_DNA"/>
</dbReference>
<keyword evidence="9 15" id="KW-0862">Zinc</keyword>
<evidence type="ECO:0000256" key="6">
    <source>
        <dbReference type="ARBA" id="ARBA00022622"/>
    </source>
</evidence>
<feature type="binding site" evidence="15">
    <location>
        <position position="250"/>
    </location>
    <ligand>
        <name>Mg(2+)</name>
        <dbReference type="ChEBI" id="CHEBI:18420"/>
    </ligand>
</feature>
<evidence type="ECO:0000256" key="12">
    <source>
        <dbReference type="ARBA" id="ARBA00023180"/>
    </source>
</evidence>
<dbReference type="AlphaFoldDB" id="A0A1B0DA98"/>
<evidence type="ECO:0000256" key="3">
    <source>
        <dbReference type="ARBA" id="ARBA00012647"/>
    </source>
</evidence>
<comment type="catalytic activity">
    <reaction evidence="17">
        <text>a phosphate monoester + H2O = an alcohol + phosphate</text>
        <dbReference type="Rhea" id="RHEA:15017"/>
        <dbReference type="ChEBI" id="CHEBI:15377"/>
        <dbReference type="ChEBI" id="CHEBI:30879"/>
        <dbReference type="ChEBI" id="CHEBI:43474"/>
        <dbReference type="ChEBI" id="CHEBI:67140"/>
        <dbReference type="EC" id="3.1.3.1"/>
    </reaction>
</comment>
<evidence type="ECO:0000256" key="17">
    <source>
        <dbReference type="RuleBase" id="RU003947"/>
    </source>
</evidence>
<evidence type="ECO:0000313" key="19">
    <source>
        <dbReference type="Proteomes" id="UP000092462"/>
    </source>
</evidence>
<comment type="cofactor">
    <cofactor evidence="15">
        <name>Zn(2+)</name>
        <dbReference type="ChEBI" id="CHEBI:29105"/>
    </cofactor>
    <text evidence="15">Binds 2 Zn(2+) ions.</text>
</comment>
<keyword evidence="12" id="KW-0325">Glycoprotein</keyword>
<sequence>MASETERGDPGVSVQQQGPRYYLKSATNGRGGLNVYVSNRRSSFCEQQQRDAQNSFSVREFLKSKLFVSILIVGAVFITLICIGLVVMYERDGNVTQTIDVWRDKLTPEQLIWFDSGLDELKKALTVPINTKRAKNVILFIGDGMGPVSVTAGRIFKHGEGGKLSWEDFPHMGLLKTYTMDKQVPDSASTATALFGGVKSNYGTNGVDAGVLRGDCYSSLNKSHHVESILHWAQKAGKGTGFVTTTRVTHATPASLFANVPERGWECDATMPEEAKNLGCLDIGRQLVEEEPGQKMNVIMGGGRQCLVSGVEDTPEDPIDTWSCNSKDGRNLIEKWKADKMEKEQSFAVLQNNSDLVNLDVSNEFVLGVFANGHLAYDHERDKSDSGMPSLEEMTTAALRVLRKHQKGFFLVVEGGMIDQAHHRGWAKTALSELSAMDDAVAATVKLMTRELEETLIIVTSDHAHTLSMNGYPDKGNSIFGVAQNSKADGIPYTTLTYGTGGPDGFQVEVDSQGKVHRRDPTLDNLEDYKYVQQVGIATDENIHGGVDVAVHATGPMAHLFHCVHENSYVAHVISYAARIGRFRDSSAAGAFFDLLGLSY</sequence>
<evidence type="ECO:0000313" key="18">
    <source>
        <dbReference type="EnsemblMetazoa" id="PPAI004603-PA"/>
    </source>
</evidence>
<evidence type="ECO:0000256" key="11">
    <source>
        <dbReference type="ARBA" id="ARBA00023136"/>
    </source>
</evidence>
<evidence type="ECO:0000256" key="13">
    <source>
        <dbReference type="ARBA" id="ARBA00023288"/>
    </source>
</evidence>
<dbReference type="InterPro" id="IPR001952">
    <property type="entry name" value="Alkaline_phosphatase"/>
</dbReference>
<feature type="binding site" evidence="15">
    <location>
        <position position="463"/>
    </location>
    <ligand>
        <name>Zn(2+)</name>
        <dbReference type="ChEBI" id="CHEBI:29105"/>
        <label>2</label>
    </ligand>
</feature>
<evidence type="ECO:0000256" key="16">
    <source>
        <dbReference type="RuleBase" id="RU003946"/>
    </source>
</evidence>
<feature type="binding site" evidence="15">
    <location>
        <position position="143"/>
    </location>
    <ligand>
        <name>Zn(2+)</name>
        <dbReference type="ChEBI" id="CHEBI:29105"/>
        <label>2</label>
    </ligand>
</feature>
<dbReference type="EnsemblMetazoa" id="PPAI004603-RA">
    <property type="protein sequence ID" value="PPAI004603-PA"/>
    <property type="gene ID" value="PPAI004603"/>
</dbReference>
<organism evidence="18 19">
    <name type="scientific">Phlebotomus papatasi</name>
    <name type="common">Sandfly</name>
    <dbReference type="NCBI Taxonomy" id="29031"/>
    <lineage>
        <taxon>Eukaryota</taxon>
        <taxon>Metazoa</taxon>
        <taxon>Ecdysozoa</taxon>
        <taxon>Arthropoda</taxon>
        <taxon>Hexapoda</taxon>
        <taxon>Insecta</taxon>
        <taxon>Pterygota</taxon>
        <taxon>Neoptera</taxon>
        <taxon>Endopterygota</taxon>
        <taxon>Diptera</taxon>
        <taxon>Nematocera</taxon>
        <taxon>Psychodoidea</taxon>
        <taxon>Psychodidae</taxon>
        <taxon>Phlebotomus</taxon>
        <taxon>Phlebotomus</taxon>
    </lineage>
</organism>
<comment type="similarity">
    <text evidence="2 16">Belongs to the alkaline phosphatase family.</text>
</comment>
<feature type="active site" description="Phosphoserine intermediate" evidence="14">
    <location>
        <position position="187"/>
    </location>
</feature>
<dbReference type="GO" id="GO:0004035">
    <property type="term" value="F:alkaline phosphatase activity"/>
    <property type="evidence" value="ECO:0007669"/>
    <property type="project" value="UniProtKB-EC"/>
</dbReference>
<keyword evidence="6" id="KW-0336">GPI-anchor</keyword>
<feature type="binding site" evidence="15">
    <location>
        <position position="462"/>
    </location>
    <ligand>
        <name>Zn(2+)</name>
        <dbReference type="ChEBI" id="CHEBI:29105"/>
        <label>2</label>
    </ligand>
</feature>
<evidence type="ECO:0000256" key="1">
    <source>
        <dbReference type="ARBA" id="ARBA00004609"/>
    </source>
</evidence>
<evidence type="ECO:0000256" key="15">
    <source>
        <dbReference type="PIRSR" id="PIRSR601952-2"/>
    </source>
</evidence>
<dbReference type="SMART" id="SM00098">
    <property type="entry name" value="alkPPc"/>
    <property type="match status" value="1"/>
</dbReference>
<keyword evidence="10 15" id="KW-0460">Magnesium</keyword>
<dbReference type="VEuPathDB" id="VectorBase:PPAPM1_012052"/>
<feature type="binding site" evidence="15">
    <location>
        <position position="544"/>
    </location>
    <ligand>
        <name>Zn(2+)</name>
        <dbReference type="ChEBI" id="CHEBI:29105"/>
        <label>2</label>
    </ligand>
</feature>
<evidence type="ECO:0000256" key="5">
    <source>
        <dbReference type="ARBA" id="ARBA00022553"/>
    </source>
</evidence>
<dbReference type="EMBL" id="AJVK01013242">
    <property type="status" value="NOT_ANNOTATED_CDS"/>
    <property type="molecule type" value="Genomic_DNA"/>
</dbReference>
<reference evidence="18" key="1">
    <citation type="submission" date="2022-08" db="UniProtKB">
        <authorList>
            <consortium name="EnsemblMetazoa"/>
        </authorList>
    </citation>
    <scope>IDENTIFICATION</scope>
    <source>
        <strain evidence="18">Israel</strain>
    </source>
</reference>
<evidence type="ECO:0000256" key="9">
    <source>
        <dbReference type="ARBA" id="ARBA00022833"/>
    </source>
</evidence>
<comment type="subcellular location">
    <subcellularLocation>
        <location evidence="1">Cell membrane</location>
        <topology evidence="1">Lipid-anchor</topology>
        <topology evidence="1">GPI-anchor</topology>
    </subcellularLocation>
</comment>
<protein>
    <recommendedName>
        <fullName evidence="3 17">Alkaline phosphatase</fullName>
        <ecNumber evidence="3 17">3.1.3.1</ecNumber>
    </recommendedName>
</protein>
<feature type="binding site" evidence="15">
    <location>
        <position position="252"/>
    </location>
    <ligand>
        <name>Mg(2+)</name>
        <dbReference type="ChEBI" id="CHEBI:18420"/>
    </ligand>
</feature>
<keyword evidence="11" id="KW-0472">Membrane</keyword>
<keyword evidence="13" id="KW-0449">Lipoprotein</keyword>
<dbReference type="PANTHER" id="PTHR11596">
    <property type="entry name" value="ALKALINE PHOSPHATASE"/>
    <property type="match status" value="1"/>
</dbReference>
<evidence type="ECO:0000256" key="2">
    <source>
        <dbReference type="ARBA" id="ARBA00005984"/>
    </source>
</evidence>
<keyword evidence="19" id="KW-1185">Reference proteome</keyword>
<evidence type="ECO:0000256" key="8">
    <source>
        <dbReference type="ARBA" id="ARBA00022801"/>
    </source>
</evidence>
<dbReference type="GO" id="GO:0046872">
    <property type="term" value="F:metal ion binding"/>
    <property type="evidence" value="ECO:0007669"/>
    <property type="project" value="UniProtKB-KW"/>
</dbReference>
<feature type="binding site" evidence="15">
    <location>
        <position position="419"/>
    </location>
    <ligand>
        <name>Zn(2+)</name>
        <dbReference type="ChEBI" id="CHEBI:29105"/>
        <label>2</label>
    </ligand>
</feature>
<feature type="binding site" evidence="15">
    <location>
        <position position="423"/>
    </location>
    <ligand>
        <name>Zn(2+)</name>
        <dbReference type="ChEBI" id="CHEBI:29105"/>
        <label>2</label>
    </ligand>
</feature>
<comment type="cofactor">
    <cofactor evidence="15">
        <name>Mg(2+)</name>
        <dbReference type="ChEBI" id="CHEBI:18420"/>
    </cofactor>
    <text evidence="15">Binds 1 Mg(2+) ion.</text>
</comment>
<feature type="binding site" evidence="15">
    <location>
        <position position="414"/>
    </location>
    <ligand>
        <name>Mg(2+)</name>
        <dbReference type="ChEBI" id="CHEBI:18420"/>
    </ligand>
</feature>
<keyword evidence="8 17" id="KW-0378">Hydrolase</keyword>
<evidence type="ECO:0000256" key="10">
    <source>
        <dbReference type="ARBA" id="ARBA00022842"/>
    </source>
</evidence>
<feature type="binding site" evidence="15">
    <location>
        <position position="143"/>
    </location>
    <ligand>
        <name>Mg(2+)</name>
        <dbReference type="ChEBI" id="CHEBI:18420"/>
    </ligand>
</feature>
<dbReference type="Proteomes" id="UP000092462">
    <property type="component" value="Unassembled WGS sequence"/>
</dbReference>
<dbReference type="GO" id="GO:0005886">
    <property type="term" value="C:plasma membrane"/>
    <property type="evidence" value="ECO:0007669"/>
    <property type="project" value="UniProtKB-SubCell"/>
</dbReference>
<keyword evidence="5" id="KW-0597">Phosphoprotein</keyword>
<dbReference type="Gene3D" id="3.40.720.10">
    <property type="entry name" value="Alkaline Phosphatase, subunit A"/>
    <property type="match status" value="1"/>
</dbReference>
<accession>A0A1B0DA98</accession>